<dbReference type="EMBL" id="CM044704">
    <property type="protein sequence ID" value="KAI5666937.1"/>
    <property type="molecule type" value="Genomic_DNA"/>
</dbReference>
<name>A0ACC0B2Y2_CATRO</name>
<organism evidence="1 2">
    <name type="scientific">Catharanthus roseus</name>
    <name type="common">Madagascar periwinkle</name>
    <name type="synonym">Vinca rosea</name>
    <dbReference type="NCBI Taxonomy" id="4058"/>
    <lineage>
        <taxon>Eukaryota</taxon>
        <taxon>Viridiplantae</taxon>
        <taxon>Streptophyta</taxon>
        <taxon>Embryophyta</taxon>
        <taxon>Tracheophyta</taxon>
        <taxon>Spermatophyta</taxon>
        <taxon>Magnoliopsida</taxon>
        <taxon>eudicotyledons</taxon>
        <taxon>Gunneridae</taxon>
        <taxon>Pentapetalae</taxon>
        <taxon>asterids</taxon>
        <taxon>lamiids</taxon>
        <taxon>Gentianales</taxon>
        <taxon>Apocynaceae</taxon>
        <taxon>Rauvolfioideae</taxon>
        <taxon>Vinceae</taxon>
        <taxon>Catharanthinae</taxon>
        <taxon>Catharanthus</taxon>
    </lineage>
</organism>
<proteinExistence type="predicted"/>
<reference evidence="2" key="1">
    <citation type="journal article" date="2023" name="Nat. Plants">
        <title>Single-cell RNA sequencing provides a high-resolution roadmap for understanding the multicellular compartmentation of specialized metabolism.</title>
        <authorList>
            <person name="Sun S."/>
            <person name="Shen X."/>
            <person name="Li Y."/>
            <person name="Li Y."/>
            <person name="Wang S."/>
            <person name="Li R."/>
            <person name="Zhang H."/>
            <person name="Shen G."/>
            <person name="Guo B."/>
            <person name="Wei J."/>
            <person name="Xu J."/>
            <person name="St-Pierre B."/>
            <person name="Chen S."/>
            <person name="Sun C."/>
        </authorList>
    </citation>
    <scope>NUCLEOTIDE SEQUENCE [LARGE SCALE GENOMIC DNA]</scope>
</reference>
<protein>
    <submittedName>
        <fullName evidence="1">Uncharacterized protein</fullName>
    </submittedName>
</protein>
<gene>
    <name evidence="1" type="ORF">M9H77_16790</name>
</gene>
<accession>A0ACC0B2Y2</accession>
<evidence type="ECO:0000313" key="1">
    <source>
        <dbReference type="EMBL" id="KAI5666937.1"/>
    </source>
</evidence>
<comment type="caution">
    <text evidence="1">The sequence shown here is derived from an EMBL/GenBank/DDBJ whole genome shotgun (WGS) entry which is preliminary data.</text>
</comment>
<dbReference type="Proteomes" id="UP001060085">
    <property type="component" value="Linkage Group LG04"/>
</dbReference>
<sequence length="186" mass="20192">MFAQVHCLQPGAFGAAKFAGIVIGADLRLVAVVETAEHHQVAVAEVDGEADLAHLLAVVQQDISNNLHRGRSADAWVNIATTDQRGGTPIIAGVETFSRARNSSNNISNLSSEQWSKLLTFINNKDVTQFDKLSSMKNLWILDSGCSHHMTGRKYFLSNLNNVYPYTIGQPNGTKSIALQEGMISP</sequence>
<evidence type="ECO:0000313" key="2">
    <source>
        <dbReference type="Proteomes" id="UP001060085"/>
    </source>
</evidence>
<keyword evidence="2" id="KW-1185">Reference proteome</keyword>